<reference evidence="7 8" key="1">
    <citation type="submission" date="2024-09" db="EMBL/GenBank/DDBJ databases">
        <authorList>
            <person name="Sun Q."/>
            <person name="Mori K."/>
        </authorList>
    </citation>
    <scope>NUCLEOTIDE SEQUENCE [LARGE SCALE GENOMIC DNA]</scope>
    <source>
        <strain evidence="7 8">CCM 8545</strain>
    </source>
</reference>
<feature type="chain" id="PRO_5044900035" description="Tol-Pal system protein TolB" evidence="5">
    <location>
        <begin position="22"/>
        <end position="429"/>
    </location>
</feature>
<keyword evidence="5" id="KW-0131">Cell cycle</keyword>
<sequence length="429" mass="46419" precursor="true">MKKINVMVMLFIMFLTSIVNAEIRIEVTDSVDAARPIAVVPFTSMGGVSGSDVSEIIKSDLRNSGKFQPLENNEFPQNINSPAQIDPALWRAKGIDSIIVGQVQPAADGKLAIAYQLIDISSGSANLVIQNQQQVDKKWFRYGVHAVSDEVFEKLTGIKGVFRTKIAYIVKTNTSKYAHELRVSDYDGYNEITIHKASQPLMSPSWSPDGTKIAFVSFETGPSVIMLQDTQTGQVRKIASFPRHNGAPAFSPDGSKIAMALSQSGSLNIYTMDVGSGNVRQVTNDRSNNTQPAWFPDGQSIAFTSDKTGRPQIYRTNVNGGGAQRMTFEGAQNQNAQISPDGNFMVYISSQGGRQTLVSQSLTDNSIKALTNTDLDESPSIAPNGTMIIYSTGGYNSSLGVVSANGRFKGRLPSSGGQLKYPAWGPIIK</sequence>
<dbReference type="SUPFAM" id="SSF69304">
    <property type="entry name" value="Tricorn protease N-terminal domain"/>
    <property type="match status" value="1"/>
</dbReference>
<dbReference type="HAMAP" id="MF_00671">
    <property type="entry name" value="TolB"/>
    <property type="match status" value="1"/>
</dbReference>
<comment type="subunit">
    <text evidence="5">The Tol-Pal system is composed of five core proteins: the inner membrane proteins TolA, TolQ and TolR, the periplasmic protein TolB and the outer membrane protein Pal. They form a network linking the inner and outer membranes and the peptidoglycan layer.</text>
</comment>
<protein>
    <recommendedName>
        <fullName evidence="5">Tol-Pal system protein TolB</fullName>
    </recommendedName>
</protein>
<dbReference type="NCBIfam" id="TIGR02800">
    <property type="entry name" value="propeller_TolB"/>
    <property type="match status" value="1"/>
</dbReference>
<dbReference type="Pfam" id="PF04052">
    <property type="entry name" value="TolB_N"/>
    <property type="match status" value="1"/>
</dbReference>
<keyword evidence="8" id="KW-1185">Reference proteome</keyword>
<dbReference type="RefSeq" id="WP_385877306.1">
    <property type="nucleotide sequence ID" value="NZ_JBHLXE010000095.1"/>
</dbReference>
<dbReference type="Pfam" id="PF07676">
    <property type="entry name" value="PD40"/>
    <property type="match status" value="4"/>
</dbReference>
<dbReference type="EMBL" id="JBHLXE010000095">
    <property type="protein sequence ID" value="MFC0180194.1"/>
    <property type="molecule type" value="Genomic_DNA"/>
</dbReference>
<keyword evidence="3 5" id="KW-0732">Signal</keyword>
<proteinExistence type="inferred from homology"/>
<name>A0ABV6CB37_9GAMM</name>
<dbReference type="InterPro" id="IPR011659">
    <property type="entry name" value="WD40"/>
</dbReference>
<dbReference type="InterPro" id="IPR014167">
    <property type="entry name" value="Tol-Pal_TolB"/>
</dbReference>
<evidence type="ECO:0000313" key="8">
    <source>
        <dbReference type="Proteomes" id="UP001589758"/>
    </source>
</evidence>
<comment type="caution">
    <text evidence="7">The sequence shown here is derived from an EMBL/GenBank/DDBJ whole genome shotgun (WGS) entry which is preliminary data.</text>
</comment>
<gene>
    <name evidence="5 7" type="primary">tolB</name>
    <name evidence="7" type="ORF">ACFFIT_08885</name>
</gene>
<dbReference type="InterPro" id="IPR011042">
    <property type="entry name" value="6-blade_b-propeller_TolB-like"/>
</dbReference>
<comment type="function">
    <text evidence="5">Part of the Tol-Pal system, which plays a role in outer membrane invagination during cell division and is important for maintaining outer membrane integrity. TolB occupies a key intermediary position in the Tol-Pal system because it communicates directly with both membrane-embedded components, Pal in the outer membrane and TolA in the inner membrane.</text>
</comment>
<evidence type="ECO:0000256" key="4">
    <source>
        <dbReference type="ARBA" id="ARBA00022764"/>
    </source>
</evidence>
<dbReference type="Gene3D" id="2.120.10.30">
    <property type="entry name" value="TolB, C-terminal domain"/>
    <property type="match status" value="1"/>
</dbReference>
<keyword evidence="5" id="KW-0132">Cell division</keyword>
<dbReference type="Gene3D" id="3.40.50.10070">
    <property type="entry name" value="TolB, N-terminal domain"/>
    <property type="match status" value="1"/>
</dbReference>
<evidence type="ECO:0000256" key="5">
    <source>
        <dbReference type="HAMAP-Rule" id="MF_00671"/>
    </source>
</evidence>
<comment type="subcellular location">
    <subcellularLocation>
        <location evidence="1 5">Periplasm</location>
    </subcellularLocation>
</comment>
<feature type="domain" description="TolB N-terminal" evidence="6">
    <location>
        <begin position="24"/>
        <end position="124"/>
    </location>
</feature>
<evidence type="ECO:0000313" key="7">
    <source>
        <dbReference type="EMBL" id="MFC0180194.1"/>
    </source>
</evidence>
<evidence type="ECO:0000256" key="3">
    <source>
        <dbReference type="ARBA" id="ARBA00022729"/>
    </source>
</evidence>
<dbReference type="PANTHER" id="PTHR36842:SF1">
    <property type="entry name" value="PROTEIN TOLB"/>
    <property type="match status" value="1"/>
</dbReference>
<evidence type="ECO:0000256" key="1">
    <source>
        <dbReference type="ARBA" id="ARBA00004418"/>
    </source>
</evidence>
<accession>A0ABV6CB37</accession>
<evidence type="ECO:0000259" key="6">
    <source>
        <dbReference type="Pfam" id="PF04052"/>
    </source>
</evidence>
<comment type="similarity">
    <text evidence="2 5">Belongs to the TolB family.</text>
</comment>
<evidence type="ECO:0000256" key="2">
    <source>
        <dbReference type="ARBA" id="ARBA00009820"/>
    </source>
</evidence>
<dbReference type="SUPFAM" id="SSF52964">
    <property type="entry name" value="TolB, N-terminal domain"/>
    <property type="match status" value="1"/>
</dbReference>
<dbReference type="PANTHER" id="PTHR36842">
    <property type="entry name" value="PROTEIN TOLB HOMOLOG"/>
    <property type="match status" value="1"/>
</dbReference>
<keyword evidence="4 5" id="KW-0574">Periplasm</keyword>
<dbReference type="Proteomes" id="UP001589758">
    <property type="component" value="Unassembled WGS sequence"/>
</dbReference>
<dbReference type="InterPro" id="IPR007195">
    <property type="entry name" value="TolB_N"/>
</dbReference>
<feature type="signal peptide" evidence="5">
    <location>
        <begin position="1"/>
        <end position="21"/>
    </location>
</feature>
<organism evidence="7 8">
    <name type="scientific">Thorsellia kenyensis</name>
    <dbReference type="NCBI Taxonomy" id="1549888"/>
    <lineage>
        <taxon>Bacteria</taxon>
        <taxon>Pseudomonadati</taxon>
        <taxon>Pseudomonadota</taxon>
        <taxon>Gammaproteobacteria</taxon>
        <taxon>Enterobacterales</taxon>
        <taxon>Thorselliaceae</taxon>
        <taxon>Thorsellia</taxon>
    </lineage>
</organism>